<gene>
    <name evidence="1" type="ORF">OP10G_0636</name>
</gene>
<proteinExistence type="predicted"/>
<sequence length="61" mass="6731">MKMPTDPNIATVTINVATRVSIIVMPRRVLAVLMGFRRLLNLRMSMGSCEAVRGAPRSSFP</sequence>
<dbReference type="KEGG" id="fgi:OP10G_0636"/>
<name>A0A068NQZ6_FIMGI</name>
<dbReference type="STRING" id="661478.OP10G_0636"/>
<accession>A0A068NQZ6</accession>
<keyword evidence="2" id="KW-1185">Reference proteome</keyword>
<dbReference type="EMBL" id="CP007139">
    <property type="protein sequence ID" value="AIE84004.1"/>
    <property type="molecule type" value="Genomic_DNA"/>
</dbReference>
<protein>
    <submittedName>
        <fullName evidence="1">Uncharacterized protein</fullName>
    </submittedName>
</protein>
<dbReference type="HOGENOM" id="CLU_2915740_0_0_0"/>
<evidence type="ECO:0000313" key="1">
    <source>
        <dbReference type="EMBL" id="AIE84004.1"/>
    </source>
</evidence>
<reference evidence="1 2" key="1">
    <citation type="journal article" date="2014" name="PLoS ONE">
        <title>The first complete genome sequence of the class fimbriimonadia in the phylum armatimonadetes.</title>
        <authorList>
            <person name="Hu Z.Y."/>
            <person name="Wang Y.Z."/>
            <person name="Im W.T."/>
            <person name="Wang S.Y."/>
            <person name="Zhao G.P."/>
            <person name="Zheng H.J."/>
            <person name="Quan Z.X."/>
        </authorList>
    </citation>
    <scope>NUCLEOTIDE SEQUENCE [LARGE SCALE GENOMIC DNA]</scope>
    <source>
        <strain evidence="1">Gsoil 348</strain>
    </source>
</reference>
<organism evidence="1 2">
    <name type="scientific">Fimbriimonas ginsengisoli Gsoil 348</name>
    <dbReference type="NCBI Taxonomy" id="661478"/>
    <lineage>
        <taxon>Bacteria</taxon>
        <taxon>Bacillati</taxon>
        <taxon>Armatimonadota</taxon>
        <taxon>Fimbriimonadia</taxon>
        <taxon>Fimbriimonadales</taxon>
        <taxon>Fimbriimonadaceae</taxon>
        <taxon>Fimbriimonas</taxon>
    </lineage>
</organism>
<dbReference type="Proteomes" id="UP000027982">
    <property type="component" value="Chromosome"/>
</dbReference>
<evidence type="ECO:0000313" key="2">
    <source>
        <dbReference type="Proteomes" id="UP000027982"/>
    </source>
</evidence>
<dbReference type="AlphaFoldDB" id="A0A068NQZ6"/>